<gene>
    <name evidence="1" type="ORF">G9444_6303</name>
</gene>
<dbReference type="RefSeq" id="WP_030537626.1">
    <property type="nucleotide sequence ID" value="NZ_AP018733.1"/>
</dbReference>
<sequence>MPTTSDDRLELLAKRCDADLGDPDLWFRPDGYPQSLALCIIDSISSTGAHYNSVKNILRHYIDYRIAQGGDADTDNAGTLLGTFDELGGPQEWAAMTNNRKPTSTAKGAPLKAAAIHEAAGRLRQLGIDSTDDLRAADADELESAKKAWATVPGQRSGITWNYFLMLAGIPGVKADRMVIRYVANAIGTTPEDVSAAEAAMLVKTVAEKSGHNVTHLDHAIWRFESGRPVNQQS</sequence>
<protein>
    <recommendedName>
        <fullName evidence="3">Heme peroxidase</fullName>
    </recommendedName>
</protein>
<proteinExistence type="predicted"/>
<dbReference type="AlphaFoldDB" id="A0A6G9D3K6"/>
<evidence type="ECO:0000313" key="2">
    <source>
        <dbReference type="Proteomes" id="UP000502345"/>
    </source>
</evidence>
<evidence type="ECO:0000313" key="1">
    <source>
        <dbReference type="EMBL" id="QIP43546.1"/>
    </source>
</evidence>
<dbReference type="EMBL" id="CP050124">
    <property type="protein sequence ID" value="QIP43546.1"/>
    <property type="molecule type" value="Genomic_DNA"/>
</dbReference>
<accession>A0A6G9D3K6</accession>
<evidence type="ECO:0008006" key="3">
    <source>
        <dbReference type="Google" id="ProtNLM"/>
    </source>
</evidence>
<dbReference type="Proteomes" id="UP000502345">
    <property type="component" value="Chromosome"/>
</dbReference>
<organism evidence="1 2">
    <name type="scientific">Rhodococcus erythropolis</name>
    <name type="common">Arthrobacter picolinophilus</name>
    <dbReference type="NCBI Taxonomy" id="1833"/>
    <lineage>
        <taxon>Bacteria</taxon>
        <taxon>Bacillati</taxon>
        <taxon>Actinomycetota</taxon>
        <taxon>Actinomycetes</taxon>
        <taxon>Mycobacteriales</taxon>
        <taxon>Nocardiaceae</taxon>
        <taxon>Rhodococcus</taxon>
        <taxon>Rhodococcus erythropolis group</taxon>
    </lineage>
</organism>
<reference evidence="1 2" key="1">
    <citation type="submission" date="2020-03" db="EMBL/GenBank/DDBJ databases">
        <title>Screen low temperature-resistant strains for efficient degradation of petroleum hydrocarbons under the low temperature.</title>
        <authorList>
            <person name="Wang Y."/>
            <person name="Chen J."/>
        </authorList>
    </citation>
    <scope>NUCLEOTIDE SEQUENCE [LARGE SCALE GENOMIC DNA]</scope>
    <source>
        <strain evidence="1 2">KB1</strain>
    </source>
</reference>
<name>A0A6G9D3K6_RHOER</name>